<dbReference type="InterPro" id="IPR050490">
    <property type="entry name" value="Bact_solute-bd_prot1"/>
</dbReference>
<feature type="compositionally biased region" description="Polar residues" evidence="1">
    <location>
        <begin position="32"/>
        <end position="46"/>
    </location>
</feature>
<gene>
    <name evidence="3" type="ORF">INP51_12220</name>
</gene>
<keyword evidence="2" id="KW-0732">Signal</keyword>
<dbReference type="SUPFAM" id="SSF53850">
    <property type="entry name" value="Periplasmic binding protein-like II"/>
    <property type="match status" value="1"/>
</dbReference>
<dbReference type="InterPro" id="IPR006059">
    <property type="entry name" value="SBP"/>
</dbReference>
<dbReference type="Pfam" id="PF01547">
    <property type="entry name" value="SBP_bac_1"/>
    <property type="match status" value="1"/>
</dbReference>
<organism evidence="3 4">
    <name type="scientific">Blautia liquoris</name>
    <dbReference type="NCBI Taxonomy" id="2779518"/>
    <lineage>
        <taxon>Bacteria</taxon>
        <taxon>Bacillati</taxon>
        <taxon>Bacillota</taxon>
        <taxon>Clostridia</taxon>
        <taxon>Lachnospirales</taxon>
        <taxon>Lachnospiraceae</taxon>
        <taxon>Blautia</taxon>
    </lineage>
</organism>
<dbReference type="RefSeq" id="WP_193735124.1">
    <property type="nucleotide sequence ID" value="NZ_CP063304.1"/>
</dbReference>
<feature type="chain" id="PRO_5032818900" evidence="2">
    <location>
        <begin position="25"/>
        <end position="571"/>
    </location>
</feature>
<dbReference type="Gene3D" id="3.40.190.10">
    <property type="entry name" value="Periplasmic binding protein-like II"/>
    <property type="match status" value="2"/>
</dbReference>
<evidence type="ECO:0000256" key="2">
    <source>
        <dbReference type="SAM" id="SignalP"/>
    </source>
</evidence>
<dbReference type="PROSITE" id="PS51257">
    <property type="entry name" value="PROKAR_LIPOPROTEIN"/>
    <property type="match status" value="1"/>
</dbReference>
<evidence type="ECO:0000313" key="3">
    <source>
        <dbReference type="EMBL" id="QOV18762.1"/>
    </source>
</evidence>
<name>A0A7M2RHB4_9FIRM</name>
<dbReference type="PANTHER" id="PTHR43649">
    <property type="entry name" value="ARABINOSE-BINDING PROTEIN-RELATED"/>
    <property type="match status" value="1"/>
</dbReference>
<dbReference type="KEGG" id="bliq:INP51_12220"/>
<keyword evidence="4" id="KW-1185">Reference proteome</keyword>
<feature type="region of interest" description="Disordered" evidence="1">
    <location>
        <begin position="23"/>
        <end position="53"/>
    </location>
</feature>
<dbReference type="EMBL" id="CP063304">
    <property type="protein sequence ID" value="QOV18762.1"/>
    <property type="molecule type" value="Genomic_DNA"/>
</dbReference>
<accession>A0A7M2RHB4</accession>
<evidence type="ECO:0000256" key="1">
    <source>
        <dbReference type="SAM" id="MobiDB-lite"/>
    </source>
</evidence>
<protein>
    <submittedName>
        <fullName evidence="3">Extracellular solute-binding protein</fullName>
    </submittedName>
</protein>
<dbReference type="Proteomes" id="UP000593601">
    <property type="component" value="Chromosome"/>
</dbReference>
<sequence length="571" mass="63294">MNRKRVLALSIVAFLTTSLTSACAGKSEDGSKSSSQTGTSAESNNSTKDKEPFGKYNDELDIHFARATDDTIDTYALANLPGETIENNFWLDTYRDELGINVLYDWVVKGDDEYLQKMNVTIASGDIPDVMAVNATQMVQLADAGLIQDLSGVYDTYATDFTKEVMNQEGDSPFLAAQIDGGLYGIPVTAGSVDSVDLMWIRDDWREKLELDVPKTTDQLLELINKFAEEDPDGNGKDDTYGIGVAGSPNVFGGGYGGLRGFFNAYGAYPSIWIEKEGKLAYGAIQNECKTALKELNNLYEDGKIDPEFGVMDSGKAGESAAAGNCGVTFGQQWLSLVQFQTNYNNDPEAVWSAYPIPSATDQPSSVQADLGTNRWLVVRKDFENPEAVIKMTNLFIEKCWGETGDNAKYYAPPDAEGVWKLSPVQVSMPYKNIQAYLDIQKAMENKTTDQLTGEAKSIWDKLDRYYSGSEDGKSVWGWERIYGPAPSSYASIHEMQENDRILLNKFVGAPTETMTEKMSTLEKMRDETFNKIIIGESDISEFDKFVSDFNKLGGETITKEINDWYKTVKE</sequence>
<dbReference type="AlphaFoldDB" id="A0A7M2RHB4"/>
<evidence type="ECO:0000313" key="4">
    <source>
        <dbReference type="Proteomes" id="UP000593601"/>
    </source>
</evidence>
<proteinExistence type="predicted"/>
<feature type="signal peptide" evidence="2">
    <location>
        <begin position="1"/>
        <end position="24"/>
    </location>
</feature>
<reference evidence="3 4" key="1">
    <citation type="submission" date="2020-10" db="EMBL/GenBank/DDBJ databases">
        <title>Blautia liquoris sp.nov., isolated from the mud in a fermentation cellar used for the production of Chinese strong-flavoured liquor.</title>
        <authorList>
            <person name="Lu L."/>
        </authorList>
    </citation>
    <scope>NUCLEOTIDE SEQUENCE [LARGE SCALE GENOMIC DNA]</scope>
    <source>
        <strain evidence="3 4">LZLJ-3</strain>
    </source>
</reference>